<keyword evidence="3" id="KW-1185">Reference proteome</keyword>
<proteinExistence type="predicted"/>
<dbReference type="GO" id="GO:0016874">
    <property type="term" value="F:ligase activity"/>
    <property type="evidence" value="ECO:0007669"/>
    <property type="project" value="UniProtKB-KW"/>
</dbReference>
<evidence type="ECO:0000313" key="3">
    <source>
        <dbReference type="Proteomes" id="UP000325081"/>
    </source>
</evidence>
<comment type="caution">
    <text evidence="2">The sequence shown here is derived from an EMBL/GenBank/DDBJ whole genome shotgun (WGS) entry which is preliminary data.</text>
</comment>
<evidence type="ECO:0000256" key="1">
    <source>
        <dbReference type="SAM" id="MobiDB-lite"/>
    </source>
</evidence>
<protein>
    <submittedName>
        <fullName evidence="2">Alanine--tRNA ligase</fullName>
    </submittedName>
</protein>
<accession>A0A5A7R9H8</accession>
<gene>
    <name evidence="2" type="ORF">STAS_30738</name>
</gene>
<dbReference type="Proteomes" id="UP000325081">
    <property type="component" value="Unassembled WGS sequence"/>
</dbReference>
<dbReference type="EMBL" id="BKCP01010515">
    <property type="protein sequence ID" value="GER53227.1"/>
    <property type="molecule type" value="Genomic_DNA"/>
</dbReference>
<name>A0A5A7R9H8_STRAF</name>
<feature type="region of interest" description="Disordered" evidence="1">
    <location>
        <begin position="1"/>
        <end position="40"/>
    </location>
</feature>
<dbReference type="AlphaFoldDB" id="A0A5A7R9H8"/>
<reference evidence="3" key="1">
    <citation type="journal article" date="2019" name="Curr. Biol.">
        <title>Genome Sequence of Striga asiatica Provides Insight into the Evolution of Plant Parasitism.</title>
        <authorList>
            <person name="Yoshida S."/>
            <person name="Kim S."/>
            <person name="Wafula E.K."/>
            <person name="Tanskanen J."/>
            <person name="Kim Y.M."/>
            <person name="Honaas L."/>
            <person name="Yang Z."/>
            <person name="Spallek T."/>
            <person name="Conn C.E."/>
            <person name="Ichihashi Y."/>
            <person name="Cheong K."/>
            <person name="Cui S."/>
            <person name="Der J.P."/>
            <person name="Gundlach H."/>
            <person name="Jiao Y."/>
            <person name="Hori C."/>
            <person name="Ishida J.K."/>
            <person name="Kasahara H."/>
            <person name="Kiba T."/>
            <person name="Kim M.S."/>
            <person name="Koo N."/>
            <person name="Laohavisit A."/>
            <person name="Lee Y.H."/>
            <person name="Lumba S."/>
            <person name="McCourt P."/>
            <person name="Mortimer J.C."/>
            <person name="Mutuku J.M."/>
            <person name="Nomura T."/>
            <person name="Sasaki-Sekimoto Y."/>
            <person name="Seto Y."/>
            <person name="Wang Y."/>
            <person name="Wakatake T."/>
            <person name="Sakakibara H."/>
            <person name="Demura T."/>
            <person name="Yamaguchi S."/>
            <person name="Yoneyama K."/>
            <person name="Manabe R.I."/>
            <person name="Nelson D.C."/>
            <person name="Schulman A.H."/>
            <person name="Timko M.P."/>
            <person name="dePamphilis C.W."/>
            <person name="Choi D."/>
            <person name="Shirasu K."/>
        </authorList>
    </citation>
    <scope>NUCLEOTIDE SEQUENCE [LARGE SCALE GENOMIC DNA]</scope>
    <source>
        <strain evidence="3">cv. UVA1</strain>
    </source>
</reference>
<keyword evidence="2" id="KW-0436">Ligase</keyword>
<evidence type="ECO:0000313" key="2">
    <source>
        <dbReference type="EMBL" id="GER53227.1"/>
    </source>
</evidence>
<organism evidence="2 3">
    <name type="scientific">Striga asiatica</name>
    <name type="common">Asiatic witchweed</name>
    <name type="synonym">Buchnera asiatica</name>
    <dbReference type="NCBI Taxonomy" id="4170"/>
    <lineage>
        <taxon>Eukaryota</taxon>
        <taxon>Viridiplantae</taxon>
        <taxon>Streptophyta</taxon>
        <taxon>Embryophyta</taxon>
        <taxon>Tracheophyta</taxon>
        <taxon>Spermatophyta</taxon>
        <taxon>Magnoliopsida</taxon>
        <taxon>eudicotyledons</taxon>
        <taxon>Gunneridae</taxon>
        <taxon>Pentapetalae</taxon>
        <taxon>asterids</taxon>
        <taxon>lamiids</taxon>
        <taxon>Lamiales</taxon>
        <taxon>Orobanchaceae</taxon>
        <taxon>Buchnereae</taxon>
        <taxon>Striga</taxon>
    </lineage>
</organism>
<sequence length="102" mass="11276">MSARNRKINADLTRCSHERRGTESQSQLQGGQVAEAEAEANPSIKCQYRGGPTMYAAKQIAIKPRAAFTNLMQKKKKRATTNRKFCSAYGKPNPGKEGEIAF</sequence>